<evidence type="ECO:0000313" key="2">
    <source>
        <dbReference type="Proteomes" id="UP000799764"/>
    </source>
</evidence>
<dbReference type="OrthoDB" id="5062850at2759"/>
<organism evidence="1 2">
    <name type="scientific">Karstenula rhodostoma CBS 690.94</name>
    <dbReference type="NCBI Taxonomy" id="1392251"/>
    <lineage>
        <taxon>Eukaryota</taxon>
        <taxon>Fungi</taxon>
        <taxon>Dikarya</taxon>
        <taxon>Ascomycota</taxon>
        <taxon>Pezizomycotina</taxon>
        <taxon>Dothideomycetes</taxon>
        <taxon>Pleosporomycetidae</taxon>
        <taxon>Pleosporales</taxon>
        <taxon>Massarineae</taxon>
        <taxon>Didymosphaeriaceae</taxon>
        <taxon>Karstenula</taxon>
    </lineage>
</organism>
<evidence type="ECO:0000313" key="1">
    <source>
        <dbReference type="EMBL" id="KAF2440239.1"/>
    </source>
</evidence>
<proteinExistence type="predicted"/>
<dbReference type="EMBL" id="MU001507">
    <property type="protein sequence ID" value="KAF2440239.1"/>
    <property type="molecule type" value="Genomic_DNA"/>
</dbReference>
<reference evidence="1" key="1">
    <citation type="journal article" date="2020" name="Stud. Mycol.">
        <title>101 Dothideomycetes genomes: a test case for predicting lifestyles and emergence of pathogens.</title>
        <authorList>
            <person name="Haridas S."/>
            <person name="Albert R."/>
            <person name="Binder M."/>
            <person name="Bloem J."/>
            <person name="Labutti K."/>
            <person name="Salamov A."/>
            <person name="Andreopoulos B."/>
            <person name="Baker S."/>
            <person name="Barry K."/>
            <person name="Bills G."/>
            <person name="Bluhm B."/>
            <person name="Cannon C."/>
            <person name="Castanera R."/>
            <person name="Culley D."/>
            <person name="Daum C."/>
            <person name="Ezra D."/>
            <person name="Gonzalez J."/>
            <person name="Henrissat B."/>
            <person name="Kuo A."/>
            <person name="Liang C."/>
            <person name="Lipzen A."/>
            <person name="Lutzoni F."/>
            <person name="Magnuson J."/>
            <person name="Mondo S."/>
            <person name="Nolan M."/>
            <person name="Ohm R."/>
            <person name="Pangilinan J."/>
            <person name="Park H.-J."/>
            <person name="Ramirez L."/>
            <person name="Alfaro M."/>
            <person name="Sun H."/>
            <person name="Tritt A."/>
            <person name="Yoshinaga Y."/>
            <person name="Zwiers L.-H."/>
            <person name="Turgeon B."/>
            <person name="Goodwin S."/>
            <person name="Spatafora J."/>
            <person name="Crous P."/>
            <person name="Grigoriev I."/>
        </authorList>
    </citation>
    <scope>NUCLEOTIDE SEQUENCE</scope>
    <source>
        <strain evidence="1">CBS 690.94</strain>
    </source>
</reference>
<dbReference type="AlphaFoldDB" id="A0A9P4U6K4"/>
<name>A0A9P4U6K4_9PLEO</name>
<gene>
    <name evidence="1" type="ORF">P171DRAFT_435072</name>
</gene>
<dbReference type="Proteomes" id="UP000799764">
    <property type="component" value="Unassembled WGS sequence"/>
</dbReference>
<accession>A0A9P4U6K4</accession>
<comment type="caution">
    <text evidence="1">The sequence shown here is derived from an EMBL/GenBank/DDBJ whole genome shotgun (WGS) entry which is preliminary data.</text>
</comment>
<protein>
    <submittedName>
        <fullName evidence="1">Uncharacterized protein</fullName>
    </submittedName>
</protein>
<sequence length="431" mass="49780">MEKVSFGKWTATALLTPHDFYSAALFNKALAKITARQAALVNELAPCLLTSDTASILEKQFPRFQPMLNHWQTNGAILMPDLYGRMRFPTQPAWGEPRSEFVEFIWYALDIMSQHKDFVREAQHVAKVWTEKERGVGVCDWEQHITAIIASRPPFWAIYDVDKSTEMSAMVEPRYSELVNLWDNSFHMANQYSAASLAIRFFESLPRATWKDFRRIELVENQVSIADSPSHSRGLIPFCRFNPRAHIDRIVNVWKVAITHEYNTTVEPLQTSTIMKGLGRWILEAVQLPQRGMPEGSYRLVLDGNPTKTKSAEAHQAMNQAVGLQAALDLCFDRRIFSHPSWFERYSRHYYYWGTLYQALQELEHGKKKPLINCNFETGILPSLEKLIEDRVGWSVGDWLQEWEDHQTQPFETEAPLPAFLDLHPFSVASW</sequence>
<keyword evidence="2" id="KW-1185">Reference proteome</keyword>